<organism evidence="4 5">
    <name type="scientific">Gemmobacter aquaticus</name>
    <dbReference type="NCBI Taxonomy" id="490185"/>
    <lineage>
        <taxon>Bacteria</taxon>
        <taxon>Pseudomonadati</taxon>
        <taxon>Pseudomonadota</taxon>
        <taxon>Alphaproteobacteria</taxon>
        <taxon>Rhodobacterales</taxon>
        <taxon>Paracoccaceae</taxon>
        <taxon>Gemmobacter</taxon>
    </lineage>
</organism>
<feature type="region of interest" description="Disordered" evidence="1">
    <location>
        <begin position="37"/>
        <end position="82"/>
    </location>
</feature>
<evidence type="ECO:0000256" key="2">
    <source>
        <dbReference type="SAM" id="Phobius"/>
    </source>
</evidence>
<comment type="caution">
    <text evidence="4">The sequence shown here is derived from an EMBL/GenBank/DDBJ whole genome shotgun (WGS) entry which is preliminary data.</text>
</comment>
<evidence type="ECO:0000256" key="1">
    <source>
        <dbReference type="SAM" id="MobiDB-lite"/>
    </source>
</evidence>
<dbReference type="Gene3D" id="3.10.350.10">
    <property type="entry name" value="LysM domain"/>
    <property type="match status" value="1"/>
</dbReference>
<dbReference type="CDD" id="cd00118">
    <property type="entry name" value="LysM"/>
    <property type="match status" value="1"/>
</dbReference>
<dbReference type="InterPro" id="IPR052196">
    <property type="entry name" value="Bact_Kbp"/>
</dbReference>
<evidence type="ECO:0000259" key="3">
    <source>
        <dbReference type="PROSITE" id="PS51782"/>
    </source>
</evidence>
<dbReference type="RefSeq" id="WP_146285346.1">
    <property type="nucleotide sequence ID" value="NZ_BMLP01000001.1"/>
</dbReference>
<feature type="transmembrane region" description="Helical" evidence="2">
    <location>
        <begin position="7"/>
        <end position="30"/>
    </location>
</feature>
<gene>
    <name evidence="4" type="ORF">GCM10010991_09010</name>
</gene>
<dbReference type="PROSITE" id="PS51782">
    <property type="entry name" value="LYSM"/>
    <property type="match status" value="1"/>
</dbReference>
<keyword evidence="2" id="KW-0472">Membrane</keyword>
<feature type="domain" description="LysM" evidence="3">
    <location>
        <begin position="327"/>
        <end position="376"/>
    </location>
</feature>
<dbReference type="InterPro" id="IPR013783">
    <property type="entry name" value="Ig-like_fold"/>
</dbReference>
<dbReference type="Gene3D" id="2.60.40.10">
    <property type="entry name" value="Immunoglobulins"/>
    <property type="match status" value="2"/>
</dbReference>
<accession>A0A918DBW5</accession>
<dbReference type="AlphaFoldDB" id="A0A918DBW5"/>
<dbReference type="Pfam" id="PF01476">
    <property type="entry name" value="LysM"/>
    <property type="match status" value="1"/>
</dbReference>
<proteinExistence type="predicted"/>
<protein>
    <submittedName>
        <fullName evidence="4">Peptidoglycan-binding protein LysM</fullName>
    </submittedName>
</protein>
<keyword evidence="2" id="KW-0812">Transmembrane</keyword>
<dbReference type="Proteomes" id="UP000598196">
    <property type="component" value="Unassembled WGS sequence"/>
</dbReference>
<dbReference type="SMART" id="SM00257">
    <property type="entry name" value="LysM"/>
    <property type="match status" value="1"/>
</dbReference>
<name>A0A918DBW5_9RHOB</name>
<dbReference type="InterPro" id="IPR036779">
    <property type="entry name" value="LysM_dom_sf"/>
</dbReference>
<evidence type="ECO:0000313" key="5">
    <source>
        <dbReference type="Proteomes" id="UP000598196"/>
    </source>
</evidence>
<reference evidence="4 5" key="1">
    <citation type="journal article" date="2014" name="Int. J. Syst. Evol. Microbiol.">
        <title>Complete genome sequence of Corynebacterium casei LMG S-19264T (=DSM 44701T), isolated from a smear-ripened cheese.</title>
        <authorList>
            <consortium name="US DOE Joint Genome Institute (JGI-PGF)"/>
            <person name="Walter F."/>
            <person name="Albersmeier A."/>
            <person name="Kalinowski J."/>
            <person name="Ruckert C."/>
        </authorList>
    </citation>
    <scope>NUCLEOTIDE SEQUENCE [LARGE SCALE GENOMIC DNA]</scope>
    <source>
        <strain evidence="4 5">CGMCC 1.7029</strain>
    </source>
</reference>
<keyword evidence="2" id="KW-1133">Transmembrane helix</keyword>
<keyword evidence="5" id="KW-1185">Reference proteome</keyword>
<dbReference type="EMBL" id="BMLP01000001">
    <property type="protein sequence ID" value="GGO27361.1"/>
    <property type="molecule type" value="Genomic_DNA"/>
</dbReference>
<dbReference type="OrthoDB" id="370541at2"/>
<dbReference type="PANTHER" id="PTHR34700">
    <property type="entry name" value="POTASSIUM BINDING PROTEIN KBP"/>
    <property type="match status" value="1"/>
</dbReference>
<sequence>MADAKPFGGATGAAILGAGAVAVAGLVWYMQQAPAPVEPATDSQAADTSPAVQPTAPAAAKAPSAQPPAAAETSAPTFDTVRVSPDGDAVVAGRADPGAEVSLRVDGKEIARATADAAGNFVSMFDLPTSDAARALDLMTLGPEPVASNDTVVLSPTVAPEPVAPEGGETATASVADAPAPAPPTAILLSDQGATVLQGAAQAAPGAVTIAAIAYTPDGAVQLSGVGAPTATVRLYLNNTGVADALVAGNGTWVSVLRDVAPGVYQLRADQIDAEGKVTSRFETPFQRETPEALAAAMKPAAAAGVPVPRSPTEPAAAPAPAPVAPVSVTVQPGFTLWQIAREKLGDGVMYVKVFEANKEQIGDPDLIYPGQVFTIPDQ</sequence>
<evidence type="ECO:0000313" key="4">
    <source>
        <dbReference type="EMBL" id="GGO27361.1"/>
    </source>
</evidence>
<feature type="compositionally biased region" description="Low complexity" evidence="1">
    <location>
        <begin position="48"/>
        <end position="77"/>
    </location>
</feature>
<dbReference type="PANTHER" id="PTHR34700:SF4">
    <property type="entry name" value="PHAGE-LIKE ELEMENT PBSX PROTEIN XKDP"/>
    <property type="match status" value="1"/>
</dbReference>
<dbReference type="InterPro" id="IPR018392">
    <property type="entry name" value="LysM"/>
</dbReference>